<feature type="compositionally biased region" description="Acidic residues" evidence="2">
    <location>
        <begin position="542"/>
        <end position="551"/>
    </location>
</feature>
<evidence type="ECO:0000256" key="2">
    <source>
        <dbReference type="SAM" id="MobiDB-lite"/>
    </source>
</evidence>
<feature type="region of interest" description="Disordered" evidence="2">
    <location>
        <begin position="397"/>
        <end position="486"/>
    </location>
</feature>
<keyword evidence="4" id="KW-1185">Reference proteome</keyword>
<feature type="region of interest" description="Disordered" evidence="2">
    <location>
        <begin position="349"/>
        <end position="377"/>
    </location>
</feature>
<feature type="compositionally biased region" description="Gly residues" evidence="2">
    <location>
        <begin position="639"/>
        <end position="649"/>
    </location>
</feature>
<feature type="coiled-coil region" evidence="1">
    <location>
        <begin position="704"/>
        <end position="731"/>
    </location>
</feature>
<name>A0A9W7LDQ8_9STRA</name>
<dbReference type="SUPFAM" id="SSF69322">
    <property type="entry name" value="Tricorn protease domain 2"/>
    <property type="match status" value="1"/>
</dbReference>
<proteinExistence type="predicted"/>
<dbReference type="InterPro" id="IPR001680">
    <property type="entry name" value="WD40_rpt"/>
</dbReference>
<sequence>MSNLTHSAPPSLMAKFKQQRSRATGGGAPSTVPSLPSPPPSMNFLIHSTSSCTRYNFNPTPSTGSPLCTLSSTWTLPVAQSVVVDVQFNHNNNVIATSTPESVYLYHAGGQLLDVVTPPPSSRSEGPGITSADFGGRSRYLAVGLGDGIKVYDLKKKVWVRNFVGDGGGVREARFDPTSSSVSGIEGDGRVVIYNLKTSRLSCSLTRENERGGDMECLAQDWSHLTEGSLVCSYPVGARVWDVPTGRVRSDVDIEGGCRDGRFSTVNKLLLGCAGEGGGYFDDVGSGRRIKHVKLPPGGGNRCGFSSDGVYWGVTGTSWGSRVYDLRKVEKPVWEGGGEGIRWDWKAREKKEGKHTREGGSVATERSSGSVASSGSLVTSTTVHSSATGLTAASSLKVMPSPQGTNRNFGGGTGKGGLRYDIPKPVKEEGSGGEGGTHHRFETYSEAATSIVSGGEGREDKEGRKLDLEPIKSEREPRRKEEREGESIRYAREVEDEILTVSVTEALKAKEEVERVLERGVQIGRTKREIEGDGKGGGGGGFEDEEGEEEVQTPVKRVEKWGSPLGVVGIPEDGVLSPSTPVGVSPATTKLSGLDVEGLGGLRGDANGEGGVTPPRTGGKLTTSSLRNSFGSMGSTGRRAGGGQGGGEGNMGMTAVGVGRGIVEEVVREAVEEVRMDLGSAVNAMHVDMIRQFSELEGGIENIMEGIRKEFRTVMEENDRLRRENEKLRSIT</sequence>
<organism evidence="3 4">
    <name type="scientific">Triparma columacea</name>
    <dbReference type="NCBI Taxonomy" id="722753"/>
    <lineage>
        <taxon>Eukaryota</taxon>
        <taxon>Sar</taxon>
        <taxon>Stramenopiles</taxon>
        <taxon>Ochrophyta</taxon>
        <taxon>Bolidophyceae</taxon>
        <taxon>Parmales</taxon>
        <taxon>Triparmaceae</taxon>
        <taxon>Triparma</taxon>
    </lineage>
</organism>
<dbReference type="GO" id="GO:0140496">
    <property type="term" value="F:gamma-tubulin complex binding"/>
    <property type="evidence" value="ECO:0007669"/>
    <property type="project" value="InterPro"/>
</dbReference>
<protein>
    <submittedName>
        <fullName evidence="3">Uncharacterized protein</fullName>
    </submittedName>
</protein>
<dbReference type="PANTHER" id="PTHR45096">
    <property type="entry name" value="PROTEIN NEDD1"/>
    <property type="match status" value="1"/>
</dbReference>
<dbReference type="PANTHER" id="PTHR45096:SF1">
    <property type="entry name" value="PROTEIN NEDD1"/>
    <property type="match status" value="1"/>
</dbReference>
<dbReference type="AlphaFoldDB" id="A0A9W7LDQ8"/>
<dbReference type="InterPro" id="IPR044621">
    <property type="entry name" value="NEDD1"/>
</dbReference>
<evidence type="ECO:0000256" key="1">
    <source>
        <dbReference type="SAM" id="Coils"/>
    </source>
</evidence>
<keyword evidence="1" id="KW-0175">Coiled coil</keyword>
<evidence type="ECO:0000313" key="3">
    <source>
        <dbReference type="EMBL" id="GMI46779.1"/>
    </source>
</evidence>
<evidence type="ECO:0000313" key="4">
    <source>
        <dbReference type="Proteomes" id="UP001165065"/>
    </source>
</evidence>
<feature type="region of interest" description="Disordered" evidence="2">
    <location>
        <begin position="527"/>
        <end position="553"/>
    </location>
</feature>
<feature type="region of interest" description="Disordered" evidence="2">
    <location>
        <begin position="16"/>
        <end position="40"/>
    </location>
</feature>
<dbReference type="SMART" id="SM00320">
    <property type="entry name" value="WD40"/>
    <property type="match status" value="3"/>
</dbReference>
<accession>A0A9W7LDQ8</accession>
<feature type="compositionally biased region" description="Basic and acidic residues" evidence="2">
    <location>
        <begin position="421"/>
        <end position="443"/>
    </location>
</feature>
<dbReference type="OrthoDB" id="10676712at2759"/>
<dbReference type="InterPro" id="IPR015943">
    <property type="entry name" value="WD40/YVTN_repeat-like_dom_sf"/>
</dbReference>
<feature type="compositionally biased region" description="Basic and acidic residues" evidence="2">
    <location>
        <begin position="456"/>
        <end position="486"/>
    </location>
</feature>
<dbReference type="Gene3D" id="2.130.10.10">
    <property type="entry name" value="YVTN repeat-like/Quinoprotein amine dehydrogenase"/>
    <property type="match status" value="1"/>
</dbReference>
<reference evidence="4" key="1">
    <citation type="journal article" date="2023" name="Commun. Biol.">
        <title>Genome analysis of Parmales, the sister group of diatoms, reveals the evolutionary specialization of diatoms from phago-mixotrophs to photoautotrophs.</title>
        <authorList>
            <person name="Ban H."/>
            <person name="Sato S."/>
            <person name="Yoshikawa S."/>
            <person name="Yamada K."/>
            <person name="Nakamura Y."/>
            <person name="Ichinomiya M."/>
            <person name="Sato N."/>
            <person name="Blanc-Mathieu R."/>
            <person name="Endo H."/>
            <person name="Kuwata A."/>
            <person name="Ogata H."/>
        </authorList>
    </citation>
    <scope>NUCLEOTIDE SEQUENCE [LARGE SCALE GENOMIC DNA]</scope>
</reference>
<dbReference type="Proteomes" id="UP001165065">
    <property type="component" value="Unassembled WGS sequence"/>
</dbReference>
<dbReference type="GO" id="GO:0010968">
    <property type="term" value="P:regulation of microtubule nucleation"/>
    <property type="evidence" value="ECO:0007669"/>
    <property type="project" value="InterPro"/>
</dbReference>
<comment type="caution">
    <text evidence="3">The sequence shown here is derived from an EMBL/GenBank/DDBJ whole genome shotgun (WGS) entry which is preliminary data.</text>
</comment>
<dbReference type="EMBL" id="BRYA01000311">
    <property type="protein sequence ID" value="GMI46779.1"/>
    <property type="molecule type" value="Genomic_DNA"/>
</dbReference>
<gene>
    <name evidence="3" type="ORF">TrCOL_g2005</name>
</gene>
<feature type="compositionally biased region" description="Basic and acidic residues" evidence="2">
    <location>
        <begin position="349"/>
        <end position="358"/>
    </location>
</feature>
<feature type="region of interest" description="Disordered" evidence="2">
    <location>
        <begin position="629"/>
        <end position="649"/>
    </location>
</feature>
<feature type="compositionally biased region" description="Low complexity" evidence="2">
    <location>
        <begin position="363"/>
        <end position="377"/>
    </location>
</feature>